<proteinExistence type="predicted"/>
<protein>
    <submittedName>
        <fullName evidence="1">Uncharacterized protein</fullName>
    </submittedName>
</protein>
<dbReference type="RefSeq" id="WP_298216259.1">
    <property type="nucleotide sequence ID" value="NZ_AP028947.1"/>
</dbReference>
<keyword evidence="2" id="KW-1185">Reference proteome</keyword>
<evidence type="ECO:0000313" key="2">
    <source>
        <dbReference type="Proteomes" id="UP001329151"/>
    </source>
</evidence>
<name>A0AA86MIW1_9BURK</name>
<accession>A0AA86MIW1</accession>
<dbReference type="Proteomes" id="UP001329151">
    <property type="component" value="Chromosome"/>
</dbReference>
<dbReference type="AlphaFoldDB" id="A0AA86MIW1"/>
<reference evidence="1 2" key="1">
    <citation type="submission" date="2023-10" db="EMBL/GenBank/DDBJ databases">
        <title>Complete Genome Sequence of Limnobacter thiooxidans CS-K2T, Isolated from freshwater lake sediments in Bavaria, Germany.</title>
        <authorList>
            <person name="Naruki M."/>
            <person name="Watanabe A."/>
            <person name="Warashina T."/>
            <person name="Morita T."/>
            <person name="Arakawa K."/>
        </authorList>
    </citation>
    <scope>NUCLEOTIDE SEQUENCE [LARGE SCALE GENOMIC DNA]</scope>
    <source>
        <strain evidence="1 2">CS-K2</strain>
    </source>
</reference>
<dbReference type="KEGG" id="lto:RGQ30_22430"/>
<evidence type="ECO:0000313" key="1">
    <source>
        <dbReference type="EMBL" id="BET26742.1"/>
    </source>
</evidence>
<sequence>MKDVENLFQRLGTRSDYKDFGSKMLDDVRSKWPLLNDVSESEKLRHQASGAMLVPVVAHLADAQVLDANTSGQSPQAVIAKVDSMEFKAQAPEQKLPVRAFVSRKPQPASSVRDIFKSIGKSGRLSSPETAQEVNQAAVSATVPKGRSLFASNKPKDGNKV</sequence>
<dbReference type="EMBL" id="AP028947">
    <property type="protein sequence ID" value="BET26742.1"/>
    <property type="molecule type" value="Genomic_DNA"/>
</dbReference>
<organism evidence="1 2">
    <name type="scientific">Limnobacter thiooxidans</name>
    <dbReference type="NCBI Taxonomy" id="131080"/>
    <lineage>
        <taxon>Bacteria</taxon>
        <taxon>Pseudomonadati</taxon>
        <taxon>Pseudomonadota</taxon>
        <taxon>Betaproteobacteria</taxon>
        <taxon>Burkholderiales</taxon>
        <taxon>Burkholderiaceae</taxon>
        <taxon>Limnobacter</taxon>
    </lineage>
</organism>
<gene>
    <name evidence="1" type="ORF">RGQ30_22430</name>
</gene>